<feature type="region of interest" description="Disordered" evidence="2">
    <location>
        <begin position="1"/>
        <end position="22"/>
    </location>
</feature>
<evidence type="ECO:0000313" key="3">
    <source>
        <dbReference type="EMBL" id="KAF2748717.1"/>
    </source>
</evidence>
<name>A0A6A6VHY2_9PLEO</name>
<dbReference type="Proteomes" id="UP000799440">
    <property type="component" value="Unassembled WGS sequence"/>
</dbReference>
<dbReference type="EMBL" id="MU006568">
    <property type="protein sequence ID" value="KAF2748717.1"/>
    <property type="molecule type" value="Genomic_DNA"/>
</dbReference>
<feature type="coiled-coil region" evidence="1">
    <location>
        <begin position="25"/>
        <end position="153"/>
    </location>
</feature>
<evidence type="ECO:0000256" key="1">
    <source>
        <dbReference type="SAM" id="Coils"/>
    </source>
</evidence>
<accession>A0A6A6VHY2</accession>
<organism evidence="3 4">
    <name type="scientific">Sporormia fimetaria CBS 119925</name>
    <dbReference type="NCBI Taxonomy" id="1340428"/>
    <lineage>
        <taxon>Eukaryota</taxon>
        <taxon>Fungi</taxon>
        <taxon>Dikarya</taxon>
        <taxon>Ascomycota</taxon>
        <taxon>Pezizomycotina</taxon>
        <taxon>Dothideomycetes</taxon>
        <taxon>Pleosporomycetidae</taxon>
        <taxon>Pleosporales</taxon>
        <taxon>Sporormiaceae</taxon>
        <taxon>Sporormia</taxon>
    </lineage>
</organism>
<proteinExistence type="predicted"/>
<evidence type="ECO:0000256" key="2">
    <source>
        <dbReference type="SAM" id="MobiDB-lite"/>
    </source>
</evidence>
<keyword evidence="4" id="KW-1185">Reference proteome</keyword>
<keyword evidence="1" id="KW-0175">Coiled coil</keyword>
<protein>
    <submittedName>
        <fullName evidence="3">Uncharacterized protein</fullName>
    </submittedName>
</protein>
<reference evidence="3" key="1">
    <citation type="journal article" date="2020" name="Stud. Mycol.">
        <title>101 Dothideomycetes genomes: a test case for predicting lifestyles and emergence of pathogens.</title>
        <authorList>
            <person name="Haridas S."/>
            <person name="Albert R."/>
            <person name="Binder M."/>
            <person name="Bloem J."/>
            <person name="Labutti K."/>
            <person name="Salamov A."/>
            <person name="Andreopoulos B."/>
            <person name="Baker S."/>
            <person name="Barry K."/>
            <person name="Bills G."/>
            <person name="Bluhm B."/>
            <person name="Cannon C."/>
            <person name="Castanera R."/>
            <person name="Culley D."/>
            <person name="Daum C."/>
            <person name="Ezra D."/>
            <person name="Gonzalez J."/>
            <person name="Henrissat B."/>
            <person name="Kuo A."/>
            <person name="Liang C."/>
            <person name="Lipzen A."/>
            <person name="Lutzoni F."/>
            <person name="Magnuson J."/>
            <person name="Mondo S."/>
            <person name="Nolan M."/>
            <person name="Ohm R."/>
            <person name="Pangilinan J."/>
            <person name="Park H.-J."/>
            <person name="Ramirez L."/>
            <person name="Alfaro M."/>
            <person name="Sun H."/>
            <person name="Tritt A."/>
            <person name="Yoshinaga Y."/>
            <person name="Zwiers L.-H."/>
            <person name="Turgeon B."/>
            <person name="Goodwin S."/>
            <person name="Spatafora J."/>
            <person name="Crous P."/>
            <person name="Grigoriev I."/>
        </authorList>
    </citation>
    <scope>NUCLEOTIDE SEQUENCE</scope>
    <source>
        <strain evidence="3">CBS 119925</strain>
    </source>
</reference>
<sequence length="160" mass="17871">MAKLTAELEETKKSNLNQSKTNTDLTLAIEKLANLEKEKASLLKTNQDQKKQIDSLERDAVQSEKLSTAFEQEAKAKMQQLEDRAVELELENSDLMKQITSLQKKTSIVSVGQANGNSGNGNSALVEALKAQVQESEIERKQLSESLEQWQLLAKVRTKL</sequence>
<gene>
    <name evidence="3" type="ORF">M011DRAFT_335665</name>
</gene>
<evidence type="ECO:0000313" key="4">
    <source>
        <dbReference type="Proteomes" id="UP000799440"/>
    </source>
</evidence>
<dbReference type="AlphaFoldDB" id="A0A6A6VHY2"/>